<dbReference type="SUPFAM" id="SSF56784">
    <property type="entry name" value="HAD-like"/>
    <property type="match status" value="1"/>
</dbReference>
<dbReference type="EMBL" id="SNXZ01000003">
    <property type="protein sequence ID" value="TDP97314.1"/>
    <property type="molecule type" value="Genomic_DNA"/>
</dbReference>
<dbReference type="GO" id="GO:0005829">
    <property type="term" value="C:cytosol"/>
    <property type="evidence" value="ECO:0007669"/>
    <property type="project" value="TreeGrafter"/>
</dbReference>
<dbReference type="InterPro" id="IPR050155">
    <property type="entry name" value="HAD-like_hydrolase_sf"/>
</dbReference>
<dbReference type="GO" id="GO:0006281">
    <property type="term" value="P:DNA repair"/>
    <property type="evidence" value="ECO:0007669"/>
    <property type="project" value="TreeGrafter"/>
</dbReference>
<dbReference type="OrthoDB" id="9781769at2"/>
<dbReference type="SFLD" id="SFLDG01129">
    <property type="entry name" value="C1.5:_HAD__Beta-PGM__Phosphata"/>
    <property type="match status" value="1"/>
</dbReference>
<organism evidence="1 2">
    <name type="scientific">Labedaea rhizosphaerae</name>
    <dbReference type="NCBI Taxonomy" id="598644"/>
    <lineage>
        <taxon>Bacteria</taxon>
        <taxon>Bacillati</taxon>
        <taxon>Actinomycetota</taxon>
        <taxon>Actinomycetes</taxon>
        <taxon>Pseudonocardiales</taxon>
        <taxon>Pseudonocardiaceae</taxon>
        <taxon>Labedaea</taxon>
    </lineage>
</organism>
<sequence>MTAHRTLVLWDVDLTLVDFTGTGRDWYGVALAKAHGIELRHMPSFPGRTELAITRELLRVHGHDTGDDHVAKVFAELIAAANADVTLAERGRALPGVETLLAELANRDDVVQSLVTGNLVELAECKLSPFGLDKHIDFGIGGYGSLSEHRHDLVADAIARAERKHGGPFPVDRVVVVGDTPRDVAGALHHGAVAIAVATGRSSARELADSGAHAVLPDLADLDLALDALLATRA</sequence>
<gene>
    <name evidence="1" type="ORF">EV186_103278</name>
</gene>
<reference evidence="1 2" key="1">
    <citation type="submission" date="2019-03" db="EMBL/GenBank/DDBJ databases">
        <title>Genomic Encyclopedia of Type Strains, Phase IV (KMG-IV): sequencing the most valuable type-strain genomes for metagenomic binning, comparative biology and taxonomic classification.</title>
        <authorList>
            <person name="Goeker M."/>
        </authorList>
    </citation>
    <scope>NUCLEOTIDE SEQUENCE [LARGE SCALE GENOMIC DNA]</scope>
    <source>
        <strain evidence="1 2">DSM 45361</strain>
    </source>
</reference>
<dbReference type="AlphaFoldDB" id="A0A4R6SCE9"/>
<dbReference type="GO" id="GO:0008967">
    <property type="term" value="F:phosphoglycolate phosphatase activity"/>
    <property type="evidence" value="ECO:0007669"/>
    <property type="project" value="TreeGrafter"/>
</dbReference>
<dbReference type="RefSeq" id="WP_133850535.1">
    <property type="nucleotide sequence ID" value="NZ_SNXZ01000003.1"/>
</dbReference>
<dbReference type="InterPro" id="IPR023198">
    <property type="entry name" value="PGP-like_dom2"/>
</dbReference>
<dbReference type="Proteomes" id="UP000295444">
    <property type="component" value="Unassembled WGS sequence"/>
</dbReference>
<protein>
    <submittedName>
        <fullName evidence="1">Phosphoglycolate phosphatase-like HAD superfamily hydrolase</fullName>
    </submittedName>
</protein>
<dbReference type="InterPro" id="IPR023214">
    <property type="entry name" value="HAD_sf"/>
</dbReference>
<dbReference type="Pfam" id="PF13242">
    <property type="entry name" value="Hydrolase_like"/>
    <property type="match status" value="1"/>
</dbReference>
<proteinExistence type="predicted"/>
<evidence type="ECO:0000313" key="1">
    <source>
        <dbReference type="EMBL" id="TDP97314.1"/>
    </source>
</evidence>
<dbReference type="Gene3D" id="1.10.150.240">
    <property type="entry name" value="Putative phosphatase, domain 2"/>
    <property type="match status" value="1"/>
</dbReference>
<dbReference type="InterPro" id="IPR036412">
    <property type="entry name" value="HAD-like_sf"/>
</dbReference>
<keyword evidence="1" id="KW-0378">Hydrolase</keyword>
<dbReference type="SFLD" id="SFLDS00003">
    <property type="entry name" value="Haloacid_Dehalogenase"/>
    <property type="match status" value="1"/>
</dbReference>
<evidence type="ECO:0000313" key="2">
    <source>
        <dbReference type="Proteomes" id="UP000295444"/>
    </source>
</evidence>
<accession>A0A4R6SCE9</accession>
<name>A0A4R6SCE9_LABRH</name>
<comment type="caution">
    <text evidence="1">The sequence shown here is derived from an EMBL/GenBank/DDBJ whole genome shotgun (WGS) entry which is preliminary data.</text>
</comment>
<dbReference type="Gene3D" id="3.40.50.1000">
    <property type="entry name" value="HAD superfamily/HAD-like"/>
    <property type="match status" value="1"/>
</dbReference>
<keyword evidence="2" id="KW-1185">Reference proteome</keyword>
<dbReference type="PANTHER" id="PTHR43434">
    <property type="entry name" value="PHOSPHOGLYCOLATE PHOSPHATASE"/>
    <property type="match status" value="1"/>
</dbReference>
<dbReference type="PANTHER" id="PTHR43434:SF19">
    <property type="entry name" value="PHOSPHONOACETALDEHYDE HYDROLASE"/>
    <property type="match status" value="1"/>
</dbReference>